<dbReference type="GO" id="GO:0005524">
    <property type="term" value="F:ATP binding"/>
    <property type="evidence" value="ECO:0007669"/>
    <property type="project" value="InterPro"/>
</dbReference>
<dbReference type="PANTHER" id="PTHR47810">
    <property type="entry name" value="DNA LIGASE"/>
    <property type="match status" value="1"/>
</dbReference>
<dbReference type="InterPro" id="IPR029319">
    <property type="entry name" value="DNA_ligase_OB"/>
</dbReference>
<dbReference type="PROSITE" id="PS51746">
    <property type="entry name" value="PPM_2"/>
    <property type="match status" value="1"/>
</dbReference>
<gene>
    <name evidence="8" type="ORF">FOZ62_010960</name>
</gene>
<protein>
    <recommendedName>
        <fullName evidence="10">Protein phosphatase 1G</fullName>
    </recommendedName>
</protein>
<dbReference type="PANTHER" id="PTHR47810:SF1">
    <property type="entry name" value="DNA LIGASE B"/>
    <property type="match status" value="1"/>
</dbReference>
<dbReference type="SUPFAM" id="SSF50249">
    <property type="entry name" value="Nucleic acid-binding proteins"/>
    <property type="match status" value="1"/>
</dbReference>
<dbReference type="SUPFAM" id="SSF81606">
    <property type="entry name" value="PP2C-like"/>
    <property type="match status" value="1"/>
</dbReference>
<proteinExistence type="predicted"/>
<dbReference type="CDD" id="cd08041">
    <property type="entry name" value="OBF_kDNA_ligase_like"/>
    <property type="match status" value="1"/>
</dbReference>
<evidence type="ECO:0000256" key="5">
    <source>
        <dbReference type="ARBA" id="ARBA00023204"/>
    </source>
</evidence>
<reference evidence="8 9" key="1">
    <citation type="submission" date="2020-04" db="EMBL/GenBank/DDBJ databases">
        <title>Perkinsus olseni comparative genomics.</title>
        <authorList>
            <person name="Bogema D.R."/>
        </authorList>
    </citation>
    <scope>NUCLEOTIDE SEQUENCE [LARGE SCALE GENOMIC DNA]</scope>
    <source>
        <strain evidence="8">ATCC PRA-205</strain>
    </source>
</reference>
<dbReference type="AlphaFoldDB" id="A0A7J6SN16"/>
<evidence type="ECO:0000256" key="1">
    <source>
        <dbReference type="ARBA" id="ARBA00001968"/>
    </source>
</evidence>
<evidence type="ECO:0008006" key="10">
    <source>
        <dbReference type="Google" id="ProtNLM"/>
    </source>
</evidence>
<evidence type="ECO:0000313" key="9">
    <source>
        <dbReference type="Proteomes" id="UP000574390"/>
    </source>
</evidence>
<name>A0A7J6SN16_PEROL</name>
<dbReference type="GO" id="GO:0006260">
    <property type="term" value="P:DNA replication"/>
    <property type="evidence" value="ECO:0007669"/>
    <property type="project" value="UniProtKB-KW"/>
</dbReference>
<feature type="domain" description="ATP-dependent DNA ligase family profile" evidence="6">
    <location>
        <begin position="119"/>
        <end position="262"/>
    </location>
</feature>
<dbReference type="InterPro" id="IPR012310">
    <property type="entry name" value="DNA_ligase_ATP-dep_cent"/>
</dbReference>
<evidence type="ECO:0000259" key="7">
    <source>
        <dbReference type="PROSITE" id="PS51746"/>
    </source>
</evidence>
<comment type="caution">
    <text evidence="8">The sequence shown here is derived from an EMBL/GenBank/DDBJ whole genome shotgun (WGS) entry which is preliminary data.</text>
</comment>
<dbReference type="InterPro" id="IPR001932">
    <property type="entry name" value="PPM-type_phosphatase-like_dom"/>
</dbReference>
<comment type="cofactor">
    <cofactor evidence="1">
        <name>a divalent metal cation</name>
        <dbReference type="ChEBI" id="CHEBI:60240"/>
    </cofactor>
</comment>
<dbReference type="EMBL" id="JABANM010013865">
    <property type="protein sequence ID" value="KAF4733636.1"/>
    <property type="molecule type" value="Genomic_DNA"/>
</dbReference>
<dbReference type="Pfam" id="PF14743">
    <property type="entry name" value="DNA_ligase_OB_2"/>
    <property type="match status" value="1"/>
</dbReference>
<accession>A0A7J6SN16</accession>
<dbReference type="CDD" id="cd00143">
    <property type="entry name" value="PP2Cc"/>
    <property type="match status" value="1"/>
</dbReference>
<dbReference type="Gene3D" id="3.30.1490.70">
    <property type="match status" value="1"/>
</dbReference>
<dbReference type="InterPro" id="IPR050326">
    <property type="entry name" value="NAD_dep_DNA_ligaseB"/>
</dbReference>
<dbReference type="InterPro" id="IPR036457">
    <property type="entry name" value="PPM-type-like_dom_sf"/>
</dbReference>
<evidence type="ECO:0000256" key="4">
    <source>
        <dbReference type="ARBA" id="ARBA00022763"/>
    </source>
</evidence>
<dbReference type="Proteomes" id="UP000574390">
    <property type="component" value="Unassembled WGS sequence"/>
</dbReference>
<dbReference type="GO" id="GO:0003910">
    <property type="term" value="F:DNA ligase (ATP) activity"/>
    <property type="evidence" value="ECO:0007669"/>
    <property type="project" value="InterPro"/>
</dbReference>
<feature type="domain" description="PPM-type phosphatase" evidence="7">
    <location>
        <begin position="398"/>
        <end position="762"/>
    </location>
</feature>
<dbReference type="InterPro" id="IPR012340">
    <property type="entry name" value="NA-bd_OB-fold"/>
</dbReference>
<keyword evidence="2" id="KW-0436">Ligase</keyword>
<dbReference type="GO" id="GO:0006281">
    <property type="term" value="P:DNA repair"/>
    <property type="evidence" value="ECO:0007669"/>
    <property type="project" value="UniProtKB-KW"/>
</dbReference>
<dbReference type="Pfam" id="PF01068">
    <property type="entry name" value="DNA_ligase_A_M"/>
    <property type="match status" value="1"/>
</dbReference>
<keyword evidence="5" id="KW-0234">DNA repair</keyword>
<evidence type="ECO:0000256" key="3">
    <source>
        <dbReference type="ARBA" id="ARBA00022705"/>
    </source>
</evidence>
<dbReference type="Gene3D" id="3.30.470.30">
    <property type="entry name" value="DNA ligase/mRNA capping enzyme"/>
    <property type="match status" value="1"/>
</dbReference>
<dbReference type="SUPFAM" id="SSF56091">
    <property type="entry name" value="DNA ligase/mRNA capping enzyme, catalytic domain"/>
    <property type="match status" value="1"/>
</dbReference>
<organism evidence="8 9">
    <name type="scientific">Perkinsus olseni</name>
    <name type="common">Perkinsus atlanticus</name>
    <dbReference type="NCBI Taxonomy" id="32597"/>
    <lineage>
        <taxon>Eukaryota</taxon>
        <taxon>Sar</taxon>
        <taxon>Alveolata</taxon>
        <taxon>Perkinsozoa</taxon>
        <taxon>Perkinsea</taxon>
        <taxon>Perkinsida</taxon>
        <taxon>Perkinsidae</taxon>
        <taxon>Perkinsus</taxon>
    </lineage>
</organism>
<dbReference type="CDD" id="cd07896">
    <property type="entry name" value="Adenylation_kDNA_ligase_like"/>
    <property type="match status" value="1"/>
</dbReference>
<dbReference type="Pfam" id="PF00481">
    <property type="entry name" value="PP2C"/>
    <property type="match status" value="1"/>
</dbReference>
<dbReference type="SMART" id="SM00332">
    <property type="entry name" value="PP2Cc"/>
    <property type="match status" value="1"/>
</dbReference>
<evidence type="ECO:0000313" key="8">
    <source>
        <dbReference type="EMBL" id="KAF4733636.1"/>
    </source>
</evidence>
<dbReference type="Gene3D" id="2.40.50.140">
    <property type="entry name" value="Nucleic acid-binding proteins"/>
    <property type="match status" value="1"/>
</dbReference>
<evidence type="ECO:0000259" key="6">
    <source>
        <dbReference type="PROSITE" id="PS50160"/>
    </source>
</evidence>
<dbReference type="Gene3D" id="3.60.40.10">
    <property type="entry name" value="PPM-type phosphatase domain"/>
    <property type="match status" value="1"/>
</dbReference>
<sequence>MSISPLPSSSNVVAALAPVVCSGASSRPAFTLCSKAIKGQTYEGWLCAEKLDGVRAMWGRGRFQSRYGLAFRPPPWFSAALERHLGPNIFLDGELWMGRQTFSEAAGILRRQRCQQGWAKVQYHIYDLASEETAHLPYTERFEILKHLLRPIGVREGSDSTNLASAMAGGLDEPWMDPLHREDRHIVLHEPFCTLEADSHITSICEEMVKAGGEGLILRDPQGKYHPGKRNPGIVKVKLHDDSEALVIGHITYQGRGSGRGVSSLVVVDRDRTIFKLGSGLTDEVRRDPPPVGTVIQYKYSEISALTGRPRFPVYLRERADMSKRRFLEEMRPSAGGLEELNCVEGSDGKKTLAEEWEEIKARKTLRALRRSYTERIRVELEPDVPRHFDNPTLLASRVGACSVASNNPNEDRFIRAMIPNDSGVILAGVFDGHGGYHVADFAATYMPAFIRSIVGEQKSFNLGAVLLEAHKGLEGDLLEWTKREIDGLLTHSKAIDEGQLEYDSPKMTVATLTKMQAGACAVSLLLAEDSYCVANLGDCRAMLVRRLSDDQKRSPSSLRLRGIPANIEAEWLTAAHNADSPIEQERLKAEHPGEEDLVHCSDGKTVGTRWGACYVKGRLQPTRAFGDFYFKDMDIAKAARVAPYSHEHSADDEHPLPSFTPPYLSAVPDVRTERRDPDRDVFLIMASDGLWDYLPDPEIVSIAVEVFDREGPQAASEALVSRVIEQAAQSAKLTPNVVRRMQPGRTRRNIHDDVTVVIVKL</sequence>
<evidence type="ECO:0000256" key="2">
    <source>
        <dbReference type="ARBA" id="ARBA00022598"/>
    </source>
</evidence>
<dbReference type="PROSITE" id="PS50160">
    <property type="entry name" value="DNA_LIGASE_A3"/>
    <property type="match status" value="1"/>
</dbReference>
<dbReference type="GO" id="GO:0006310">
    <property type="term" value="P:DNA recombination"/>
    <property type="evidence" value="ECO:0007669"/>
    <property type="project" value="InterPro"/>
</dbReference>
<keyword evidence="3" id="KW-0235">DNA replication</keyword>
<keyword evidence="4" id="KW-0227">DNA damage</keyword>